<evidence type="ECO:0000256" key="14">
    <source>
        <dbReference type="ARBA" id="ARBA00022927"/>
    </source>
</evidence>
<evidence type="ECO:0000259" key="20">
    <source>
        <dbReference type="PROSITE" id="PS50089"/>
    </source>
</evidence>
<dbReference type="InterPro" id="IPR001841">
    <property type="entry name" value="Znf_RING"/>
</dbReference>
<keyword evidence="7" id="KW-0962">Peroxisome biogenesis</keyword>
<evidence type="ECO:0000313" key="21">
    <source>
        <dbReference type="EMBL" id="CAG9823728.1"/>
    </source>
</evidence>
<dbReference type="Proteomes" id="UP001153737">
    <property type="component" value="Chromosome 7"/>
</dbReference>
<evidence type="ECO:0000256" key="1">
    <source>
        <dbReference type="ARBA" id="ARBA00000900"/>
    </source>
</evidence>
<dbReference type="GO" id="GO:0061630">
    <property type="term" value="F:ubiquitin protein ligase activity"/>
    <property type="evidence" value="ECO:0007669"/>
    <property type="project" value="UniProtKB-EC"/>
</dbReference>
<gene>
    <name evidence="21" type="ORF">PHAECO_LOCUS11079</name>
</gene>
<comment type="pathway">
    <text evidence="3">Protein modification; protein ubiquitination.</text>
</comment>
<keyword evidence="13" id="KW-0862">Zinc</keyword>
<dbReference type="EMBL" id="OU896713">
    <property type="protein sequence ID" value="CAG9823728.1"/>
    <property type="molecule type" value="Genomic_DNA"/>
</dbReference>
<reference evidence="21" key="1">
    <citation type="submission" date="2022-01" db="EMBL/GenBank/DDBJ databases">
        <authorList>
            <person name="King R."/>
        </authorList>
    </citation>
    <scope>NUCLEOTIDE SEQUENCE</scope>
</reference>
<dbReference type="Pfam" id="PF04757">
    <property type="entry name" value="Pex2_Pex12"/>
    <property type="match status" value="1"/>
</dbReference>
<keyword evidence="16 19" id="KW-0472">Membrane</keyword>
<feature type="transmembrane region" description="Helical" evidence="19">
    <location>
        <begin position="181"/>
        <end position="201"/>
    </location>
</feature>
<name>A0A9N9SKN3_PHACE</name>
<feature type="domain" description="RING-type" evidence="20">
    <location>
        <begin position="227"/>
        <end position="265"/>
    </location>
</feature>
<sequence>MNVLESKVADILRLTQRDELFVRDIEEQMHSFLKLIGTRTYHKMNKLIPVIANLWYYFMTTLGNLQTLGEEYTGTIRVNNNGKIPPKMMQTLWLVLYVGGEPLLDRLLNYSKIHINGSSSLTMKAKSLFISCIDVFKDEKPNLKRIHTALFYMDGRYYNISNRLAGIRYVLLREWLQNNSFIRSFSFLGHITLFYILFNLVSRITFKKAEEKQGSEMILSNISRKSCVLCADNIKSACSTPCGHIFCWDCIHDSLSYQKTCPICRENVQPSRIIFLQNFA</sequence>
<keyword evidence="9 19" id="KW-0812">Transmembrane</keyword>
<dbReference type="AlphaFoldDB" id="A0A9N9SKN3"/>
<dbReference type="InterPro" id="IPR013083">
    <property type="entry name" value="Znf_RING/FYVE/PHD"/>
</dbReference>
<dbReference type="PROSITE" id="PS00518">
    <property type="entry name" value="ZF_RING_1"/>
    <property type="match status" value="1"/>
</dbReference>
<evidence type="ECO:0000256" key="4">
    <source>
        <dbReference type="ARBA" id="ARBA00008704"/>
    </source>
</evidence>
<evidence type="ECO:0000256" key="8">
    <source>
        <dbReference type="ARBA" id="ARBA00022679"/>
    </source>
</evidence>
<dbReference type="GO" id="GO:0008270">
    <property type="term" value="F:zinc ion binding"/>
    <property type="evidence" value="ECO:0007669"/>
    <property type="project" value="UniProtKB-KW"/>
</dbReference>
<keyword evidence="15 19" id="KW-1133">Transmembrane helix</keyword>
<accession>A0A9N9SKN3</accession>
<evidence type="ECO:0000256" key="9">
    <source>
        <dbReference type="ARBA" id="ARBA00022692"/>
    </source>
</evidence>
<evidence type="ECO:0000256" key="13">
    <source>
        <dbReference type="ARBA" id="ARBA00022833"/>
    </source>
</evidence>
<dbReference type="InterPro" id="IPR017907">
    <property type="entry name" value="Znf_RING_CS"/>
</dbReference>
<dbReference type="PROSITE" id="PS50089">
    <property type="entry name" value="ZF_RING_2"/>
    <property type="match status" value="1"/>
</dbReference>
<evidence type="ECO:0000256" key="12">
    <source>
        <dbReference type="ARBA" id="ARBA00022786"/>
    </source>
</evidence>
<evidence type="ECO:0000256" key="16">
    <source>
        <dbReference type="ARBA" id="ARBA00023136"/>
    </source>
</evidence>
<keyword evidence="22" id="KW-1185">Reference proteome</keyword>
<dbReference type="SUPFAM" id="SSF57850">
    <property type="entry name" value="RING/U-box"/>
    <property type="match status" value="1"/>
</dbReference>
<organism evidence="21 22">
    <name type="scientific">Phaedon cochleariae</name>
    <name type="common">Mustard beetle</name>
    <dbReference type="NCBI Taxonomy" id="80249"/>
    <lineage>
        <taxon>Eukaryota</taxon>
        <taxon>Metazoa</taxon>
        <taxon>Ecdysozoa</taxon>
        <taxon>Arthropoda</taxon>
        <taxon>Hexapoda</taxon>
        <taxon>Insecta</taxon>
        <taxon>Pterygota</taxon>
        <taxon>Neoptera</taxon>
        <taxon>Endopterygota</taxon>
        <taxon>Coleoptera</taxon>
        <taxon>Polyphaga</taxon>
        <taxon>Cucujiformia</taxon>
        <taxon>Chrysomeloidea</taxon>
        <taxon>Chrysomelidae</taxon>
        <taxon>Chrysomelinae</taxon>
        <taxon>Chrysomelini</taxon>
        <taxon>Phaedon</taxon>
    </lineage>
</organism>
<evidence type="ECO:0000256" key="19">
    <source>
        <dbReference type="SAM" id="Phobius"/>
    </source>
</evidence>
<evidence type="ECO:0000256" key="18">
    <source>
        <dbReference type="PROSITE-ProRule" id="PRU00175"/>
    </source>
</evidence>
<evidence type="ECO:0000256" key="15">
    <source>
        <dbReference type="ARBA" id="ARBA00022989"/>
    </source>
</evidence>
<dbReference type="Gene3D" id="3.30.40.10">
    <property type="entry name" value="Zinc/RING finger domain, C3HC4 (zinc finger)"/>
    <property type="match status" value="1"/>
</dbReference>
<evidence type="ECO:0000256" key="3">
    <source>
        <dbReference type="ARBA" id="ARBA00004906"/>
    </source>
</evidence>
<proteinExistence type="inferred from homology"/>
<keyword evidence="10" id="KW-0479">Metal-binding</keyword>
<reference evidence="21" key="2">
    <citation type="submission" date="2022-10" db="EMBL/GenBank/DDBJ databases">
        <authorList>
            <consortium name="ENA_rothamsted_submissions"/>
            <consortium name="culmorum"/>
            <person name="King R."/>
        </authorList>
    </citation>
    <scope>NUCLEOTIDE SEQUENCE</scope>
</reference>
<dbReference type="SMART" id="SM00184">
    <property type="entry name" value="RING"/>
    <property type="match status" value="1"/>
</dbReference>
<dbReference type="GO" id="GO:0005778">
    <property type="term" value="C:peroxisomal membrane"/>
    <property type="evidence" value="ECO:0007669"/>
    <property type="project" value="UniProtKB-SubCell"/>
</dbReference>
<protein>
    <recommendedName>
        <fullName evidence="5">RING-type E3 ubiquitin transferase</fullName>
        <ecNumber evidence="5">2.3.2.27</ecNumber>
    </recommendedName>
</protein>
<evidence type="ECO:0000256" key="17">
    <source>
        <dbReference type="ARBA" id="ARBA00023140"/>
    </source>
</evidence>
<evidence type="ECO:0000256" key="6">
    <source>
        <dbReference type="ARBA" id="ARBA00022448"/>
    </source>
</evidence>
<dbReference type="InterPro" id="IPR025654">
    <property type="entry name" value="PEX2/10"/>
</dbReference>
<keyword evidence="11 18" id="KW-0863">Zinc-finger</keyword>
<comment type="catalytic activity">
    <reaction evidence="1">
        <text>S-ubiquitinyl-[E2 ubiquitin-conjugating enzyme]-L-cysteine + [acceptor protein]-L-lysine = [E2 ubiquitin-conjugating enzyme]-L-cysteine + N(6)-ubiquitinyl-[acceptor protein]-L-lysine.</text>
        <dbReference type="EC" id="2.3.2.27"/>
    </reaction>
</comment>
<evidence type="ECO:0000256" key="2">
    <source>
        <dbReference type="ARBA" id="ARBA00004585"/>
    </source>
</evidence>
<keyword evidence="8" id="KW-0808">Transferase</keyword>
<comment type="similarity">
    <text evidence="4">Belongs to the pex2/pex10/pex12 family.</text>
</comment>
<keyword evidence="14" id="KW-0653">Protein transport</keyword>
<keyword evidence="17" id="KW-0576">Peroxisome</keyword>
<dbReference type="InterPro" id="IPR006845">
    <property type="entry name" value="Pex_N"/>
</dbReference>
<keyword evidence="12" id="KW-0833">Ubl conjugation pathway</keyword>
<dbReference type="EC" id="2.3.2.27" evidence="5"/>
<evidence type="ECO:0000256" key="5">
    <source>
        <dbReference type="ARBA" id="ARBA00012483"/>
    </source>
</evidence>
<dbReference type="PANTHER" id="PTHR23350:SF0">
    <property type="entry name" value="PEROXISOME BIOGENESIS FACTOR 10"/>
    <property type="match status" value="1"/>
</dbReference>
<comment type="subcellular location">
    <subcellularLocation>
        <location evidence="2">Peroxisome membrane</location>
        <topology evidence="2">Multi-pass membrane protein</topology>
    </subcellularLocation>
</comment>
<evidence type="ECO:0000256" key="11">
    <source>
        <dbReference type="ARBA" id="ARBA00022771"/>
    </source>
</evidence>
<evidence type="ECO:0000313" key="22">
    <source>
        <dbReference type="Proteomes" id="UP001153737"/>
    </source>
</evidence>
<dbReference type="GO" id="GO:0016558">
    <property type="term" value="P:protein import into peroxisome matrix"/>
    <property type="evidence" value="ECO:0007669"/>
    <property type="project" value="InterPro"/>
</dbReference>
<dbReference type="PANTHER" id="PTHR23350">
    <property type="entry name" value="PEROXISOME ASSEMBLY PROTEIN 10"/>
    <property type="match status" value="1"/>
</dbReference>
<evidence type="ECO:0000256" key="7">
    <source>
        <dbReference type="ARBA" id="ARBA00022593"/>
    </source>
</evidence>
<keyword evidence="6" id="KW-0813">Transport</keyword>
<dbReference type="Pfam" id="PF13920">
    <property type="entry name" value="zf-C3HC4_3"/>
    <property type="match status" value="1"/>
</dbReference>
<evidence type="ECO:0000256" key="10">
    <source>
        <dbReference type="ARBA" id="ARBA00022723"/>
    </source>
</evidence>
<dbReference type="OrthoDB" id="6270329at2759"/>